<dbReference type="Pfam" id="PF25729">
    <property type="entry name" value="crAss_MUZ_C"/>
    <property type="match status" value="1"/>
</dbReference>
<sequence>MAAQNNCTYTISYDPGVGGFPSFYSYVPDFMMGMNSYFYTFYRGNLYRHNTNETRNQYYGVNYPSKLQSVFNEEPLHNKLFKTINLEGDDAWGAIITSDQQDTGFIE</sequence>
<dbReference type="InterPro" id="IPR057888">
    <property type="entry name" value="crAss_MUZ_C"/>
</dbReference>
<organism evidence="2">
    <name type="scientific">marine sediment metagenome</name>
    <dbReference type="NCBI Taxonomy" id="412755"/>
    <lineage>
        <taxon>unclassified sequences</taxon>
        <taxon>metagenomes</taxon>
        <taxon>ecological metagenomes</taxon>
    </lineage>
</organism>
<accession>X0TUU5</accession>
<dbReference type="EMBL" id="BARS01010751">
    <property type="protein sequence ID" value="GAF96984.1"/>
    <property type="molecule type" value="Genomic_DNA"/>
</dbReference>
<gene>
    <name evidence="2" type="ORF">S01H1_19813</name>
</gene>
<name>X0TUU5_9ZZZZ</name>
<feature type="domain" description="Crassvirus muzzle protein C-terminal" evidence="1">
    <location>
        <begin position="54"/>
        <end position="94"/>
    </location>
</feature>
<dbReference type="AlphaFoldDB" id="X0TUU5"/>
<proteinExistence type="predicted"/>
<reference evidence="2" key="1">
    <citation type="journal article" date="2014" name="Front. Microbiol.">
        <title>High frequency of phylogenetically diverse reductive dehalogenase-homologous genes in deep subseafloor sedimentary metagenomes.</title>
        <authorList>
            <person name="Kawai M."/>
            <person name="Futagami T."/>
            <person name="Toyoda A."/>
            <person name="Takaki Y."/>
            <person name="Nishi S."/>
            <person name="Hori S."/>
            <person name="Arai W."/>
            <person name="Tsubouchi T."/>
            <person name="Morono Y."/>
            <person name="Uchiyama I."/>
            <person name="Ito T."/>
            <person name="Fujiyama A."/>
            <person name="Inagaki F."/>
            <person name="Takami H."/>
        </authorList>
    </citation>
    <scope>NUCLEOTIDE SEQUENCE</scope>
    <source>
        <strain evidence="2">Expedition CK06-06</strain>
    </source>
</reference>
<protein>
    <recommendedName>
        <fullName evidence="1">Crassvirus muzzle protein C-terminal domain-containing protein</fullName>
    </recommendedName>
</protein>
<evidence type="ECO:0000313" key="2">
    <source>
        <dbReference type="EMBL" id="GAF96984.1"/>
    </source>
</evidence>
<evidence type="ECO:0000259" key="1">
    <source>
        <dbReference type="Pfam" id="PF25729"/>
    </source>
</evidence>
<feature type="non-terminal residue" evidence="2">
    <location>
        <position position="107"/>
    </location>
</feature>
<comment type="caution">
    <text evidence="2">The sequence shown here is derived from an EMBL/GenBank/DDBJ whole genome shotgun (WGS) entry which is preliminary data.</text>
</comment>